<evidence type="ECO:0000256" key="7">
    <source>
        <dbReference type="ARBA" id="ARBA00022777"/>
    </source>
</evidence>
<evidence type="ECO:0000256" key="3">
    <source>
        <dbReference type="ARBA" id="ARBA00022490"/>
    </source>
</evidence>
<dbReference type="InterPro" id="IPR033887">
    <property type="entry name" value="PTS_IIA_man"/>
</dbReference>
<dbReference type="RefSeq" id="WP_093319512.1">
    <property type="nucleotide sequence ID" value="NZ_FOHV01000011.1"/>
</dbReference>
<evidence type="ECO:0000313" key="9">
    <source>
        <dbReference type="EMBL" id="SET19246.1"/>
    </source>
</evidence>
<dbReference type="Gene3D" id="3.40.50.510">
    <property type="entry name" value="Phosphotransferase system, mannose-type IIA component"/>
    <property type="match status" value="1"/>
</dbReference>
<dbReference type="SUPFAM" id="SSF53062">
    <property type="entry name" value="PTS system fructose IIA component-like"/>
    <property type="match status" value="1"/>
</dbReference>
<dbReference type="Proteomes" id="UP000242642">
    <property type="component" value="Unassembled WGS sequence"/>
</dbReference>
<name>A0A1I0CIJ0_9GAMM</name>
<evidence type="ECO:0000256" key="6">
    <source>
        <dbReference type="ARBA" id="ARBA00022683"/>
    </source>
</evidence>
<keyword evidence="5" id="KW-0808">Transferase</keyword>
<dbReference type="GO" id="GO:0016020">
    <property type="term" value="C:membrane"/>
    <property type="evidence" value="ECO:0007669"/>
    <property type="project" value="InterPro"/>
</dbReference>
<dbReference type="GO" id="GO:0009401">
    <property type="term" value="P:phosphoenolpyruvate-dependent sugar phosphotransferase system"/>
    <property type="evidence" value="ECO:0007669"/>
    <property type="project" value="UniProtKB-KW"/>
</dbReference>
<evidence type="ECO:0000256" key="2">
    <source>
        <dbReference type="ARBA" id="ARBA00022448"/>
    </source>
</evidence>
<dbReference type="PROSITE" id="PS51096">
    <property type="entry name" value="PTS_EIIA_TYPE_4"/>
    <property type="match status" value="1"/>
</dbReference>
<dbReference type="InterPro" id="IPR036662">
    <property type="entry name" value="PTS_EIIA_man-typ_sf"/>
</dbReference>
<evidence type="ECO:0000256" key="1">
    <source>
        <dbReference type="ARBA" id="ARBA00004496"/>
    </source>
</evidence>
<sequence>MKPHLILVSHGDLAEELVRVASMILDEMPQVTVLTMQEFQNTATLEKELKAALKTIGPGPVLVMADILGGTPSNATIQVMTQRDDLVLLSGVNLPMILEFALSSITDLRELSTHLRMVGAQGVRMVTIDPRDIDQVG</sequence>
<reference evidence="10" key="1">
    <citation type="submission" date="2016-10" db="EMBL/GenBank/DDBJ databases">
        <authorList>
            <person name="Varghese N."/>
            <person name="Submissions S."/>
        </authorList>
    </citation>
    <scope>NUCLEOTIDE SEQUENCE [LARGE SCALE GENOMIC DNA]</scope>
    <source>
        <strain evidence="10">DSM 18579</strain>
    </source>
</reference>
<keyword evidence="3" id="KW-0963">Cytoplasm</keyword>
<dbReference type="PANTHER" id="PTHR33799">
    <property type="entry name" value="PTS PERMEASE-RELATED-RELATED"/>
    <property type="match status" value="1"/>
</dbReference>
<dbReference type="AlphaFoldDB" id="A0A1I0CIJ0"/>
<keyword evidence="2" id="KW-0813">Transport</keyword>
<dbReference type="GO" id="GO:0016301">
    <property type="term" value="F:kinase activity"/>
    <property type="evidence" value="ECO:0007669"/>
    <property type="project" value="UniProtKB-KW"/>
</dbReference>
<dbReference type="EMBL" id="FOHV01000011">
    <property type="protein sequence ID" value="SET19246.1"/>
    <property type="molecule type" value="Genomic_DNA"/>
</dbReference>
<keyword evidence="7" id="KW-0418">Kinase</keyword>
<proteinExistence type="predicted"/>
<dbReference type="InterPro" id="IPR004701">
    <property type="entry name" value="PTS_EIIA_man-typ"/>
</dbReference>
<keyword evidence="10" id="KW-1185">Reference proteome</keyword>
<keyword evidence="4" id="KW-0762">Sugar transport</keyword>
<dbReference type="STRING" id="1123402.SAMN02583745_01621"/>
<evidence type="ECO:0000256" key="4">
    <source>
        <dbReference type="ARBA" id="ARBA00022597"/>
    </source>
</evidence>
<gene>
    <name evidence="9" type="ORF">SAMN02583745_01621</name>
</gene>
<comment type="subcellular location">
    <subcellularLocation>
        <location evidence="1">Cytoplasm</location>
    </subcellularLocation>
</comment>
<evidence type="ECO:0000313" key="10">
    <source>
        <dbReference type="Proteomes" id="UP000242642"/>
    </source>
</evidence>
<keyword evidence="6" id="KW-0598">Phosphotransferase system</keyword>
<accession>A0A1I0CIJ0</accession>
<evidence type="ECO:0000259" key="8">
    <source>
        <dbReference type="PROSITE" id="PS51096"/>
    </source>
</evidence>
<evidence type="ECO:0000256" key="5">
    <source>
        <dbReference type="ARBA" id="ARBA00022679"/>
    </source>
</evidence>
<dbReference type="PANTHER" id="PTHR33799:SF1">
    <property type="entry name" value="PTS SYSTEM MANNOSE-SPECIFIC EIIAB COMPONENT-RELATED"/>
    <property type="match status" value="1"/>
</dbReference>
<feature type="domain" description="PTS EIIA type-4" evidence="8">
    <location>
        <begin position="2"/>
        <end position="123"/>
    </location>
</feature>
<protein>
    <submittedName>
        <fullName evidence="9">PTS system, mannose-specific IIA component</fullName>
    </submittedName>
</protein>
<dbReference type="OrthoDB" id="3183705at2"/>
<dbReference type="CDD" id="cd00006">
    <property type="entry name" value="PTS_IIA_man"/>
    <property type="match status" value="1"/>
</dbReference>
<dbReference type="InterPro" id="IPR051471">
    <property type="entry name" value="Bacterial_PTS_sugar_comp"/>
</dbReference>
<organism evidence="9 10">
    <name type="scientific">Thorsellia anophelis DSM 18579</name>
    <dbReference type="NCBI Taxonomy" id="1123402"/>
    <lineage>
        <taxon>Bacteria</taxon>
        <taxon>Pseudomonadati</taxon>
        <taxon>Pseudomonadota</taxon>
        <taxon>Gammaproteobacteria</taxon>
        <taxon>Enterobacterales</taxon>
        <taxon>Thorselliaceae</taxon>
        <taxon>Thorsellia</taxon>
    </lineage>
</organism>
<dbReference type="Pfam" id="PF03610">
    <property type="entry name" value="EIIA-man"/>
    <property type="match status" value="1"/>
</dbReference>
<dbReference type="GO" id="GO:0005737">
    <property type="term" value="C:cytoplasm"/>
    <property type="evidence" value="ECO:0007669"/>
    <property type="project" value="UniProtKB-SubCell"/>
</dbReference>